<evidence type="ECO:0000313" key="4">
    <source>
        <dbReference type="EMBL" id="QIK38038.1"/>
    </source>
</evidence>
<protein>
    <submittedName>
        <fullName evidence="4">ATPase</fullName>
    </submittedName>
</protein>
<evidence type="ECO:0000313" key="5">
    <source>
        <dbReference type="Proteomes" id="UP000502699"/>
    </source>
</evidence>
<evidence type="ECO:0000256" key="3">
    <source>
        <dbReference type="ARBA" id="ARBA00023065"/>
    </source>
</evidence>
<dbReference type="SUPFAM" id="SSF159468">
    <property type="entry name" value="AtpF-like"/>
    <property type="match status" value="1"/>
</dbReference>
<dbReference type="Pfam" id="PF01990">
    <property type="entry name" value="ATP-synt_F"/>
    <property type="match status" value="1"/>
</dbReference>
<dbReference type="InterPro" id="IPR036906">
    <property type="entry name" value="ATPase_V1_fsu_sf"/>
</dbReference>
<keyword evidence="3" id="KW-0406">Ion transport</keyword>
<dbReference type="Gene3D" id="3.40.50.10580">
    <property type="entry name" value="ATPase, V1 complex, subunit F"/>
    <property type="match status" value="1"/>
</dbReference>
<keyword evidence="2" id="KW-0813">Transport</keyword>
<dbReference type="RefSeq" id="WP_166270802.1">
    <property type="nucleotide sequence ID" value="NZ_CP048029.1"/>
</dbReference>
<evidence type="ECO:0000256" key="2">
    <source>
        <dbReference type="ARBA" id="ARBA00022448"/>
    </source>
</evidence>
<organism evidence="4 5">
    <name type="scientific">Caldichromatium japonicum</name>
    <dbReference type="NCBI Taxonomy" id="2699430"/>
    <lineage>
        <taxon>Bacteria</taxon>
        <taxon>Pseudomonadati</taxon>
        <taxon>Pseudomonadota</taxon>
        <taxon>Gammaproteobacteria</taxon>
        <taxon>Chromatiales</taxon>
        <taxon>Chromatiaceae</taxon>
        <taxon>Caldichromatium</taxon>
    </lineage>
</organism>
<dbReference type="EMBL" id="CP048029">
    <property type="protein sequence ID" value="QIK38038.1"/>
    <property type="molecule type" value="Genomic_DNA"/>
</dbReference>
<dbReference type="Proteomes" id="UP000502699">
    <property type="component" value="Chromosome"/>
</dbReference>
<accession>A0A6G7VDW2</accession>
<name>A0A6G7VDW2_9GAMM</name>
<comment type="similarity">
    <text evidence="1">Belongs to the V-ATPase F subunit family.</text>
</comment>
<dbReference type="KEGG" id="cjap:GWK36_08610"/>
<reference evidence="5" key="1">
    <citation type="submission" date="2020-01" db="EMBL/GenBank/DDBJ databases">
        <title>Caldichromatium gen. nov., sp. nov., a thermophilic purple sulfur bacterium member of the family Chromatiaceae isolated from Nakabusa hot spring, Japan.</title>
        <authorList>
            <person name="Saini M.K."/>
            <person name="Hanada S."/>
            <person name="Tank M."/>
        </authorList>
    </citation>
    <scope>NUCLEOTIDE SEQUENCE [LARGE SCALE GENOMIC DNA]</scope>
    <source>
        <strain evidence="5">No.7</strain>
    </source>
</reference>
<keyword evidence="5" id="KW-1185">Reference proteome</keyword>
<proteinExistence type="inferred from homology"/>
<dbReference type="GO" id="GO:0046961">
    <property type="term" value="F:proton-transporting ATPase activity, rotational mechanism"/>
    <property type="evidence" value="ECO:0007669"/>
    <property type="project" value="InterPro"/>
</dbReference>
<evidence type="ECO:0000256" key="1">
    <source>
        <dbReference type="ARBA" id="ARBA00010148"/>
    </source>
</evidence>
<dbReference type="AlphaFoldDB" id="A0A6G7VDW2"/>
<sequence length="118" mass="12786">MTEQSTRLLFLGEENVADGFRLIGFEVYPNPSAEDTERLLRDLRRAQTRAFVVVDDALMSQKIPSLQRILAEGGRIIVIAVPALGAVPHLTSSVAQRLGRLFGNAPQATGASDQRGSP</sequence>
<dbReference type="InterPro" id="IPR008218">
    <property type="entry name" value="ATPase_V1-cplx_f_g_su"/>
</dbReference>
<gene>
    <name evidence="4" type="ORF">GWK36_08610</name>
</gene>